<evidence type="ECO:0000256" key="7">
    <source>
        <dbReference type="ARBA" id="ARBA00023098"/>
    </source>
</evidence>
<proteinExistence type="inferred from homology"/>
<evidence type="ECO:0000256" key="2">
    <source>
        <dbReference type="ARBA" id="ARBA00022516"/>
    </source>
</evidence>
<name>A0A8H7B385_9PLEO</name>
<feature type="transmembrane region" description="Helical" evidence="10">
    <location>
        <begin position="815"/>
        <end position="836"/>
    </location>
</feature>
<reference evidence="12" key="1">
    <citation type="submission" date="2020-01" db="EMBL/GenBank/DDBJ databases">
        <authorList>
            <person name="Feng Z.H.Z."/>
        </authorList>
    </citation>
    <scope>NUCLEOTIDE SEQUENCE</scope>
    <source>
        <strain evidence="12">CBS107.38</strain>
    </source>
</reference>
<keyword evidence="7 10" id="KW-0443">Lipid metabolism</keyword>
<feature type="region of interest" description="Disordered" evidence="11">
    <location>
        <begin position="1"/>
        <end position="337"/>
    </location>
</feature>
<evidence type="ECO:0000256" key="5">
    <source>
        <dbReference type="ARBA" id="ARBA00022832"/>
    </source>
</evidence>
<dbReference type="GO" id="GO:0034625">
    <property type="term" value="P:fatty acid elongation, monounsaturated fatty acid"/>
    <property type="evidence" value="ECO:0007669"/>
    <property type="project" value="TreeGrafter"/>
</dbReference>
<evidence type="ECO:0000313" key="12">
    <source>
        <dbReference type="EMBL" id="KAF7675542.1"/>
    </source>
</evidence>
<evidence type="ECO:0000256" key="4">
    <source>
        <dbReference type="ARBA" id="ARBA00022692"/>
    </source>
</evidence>
<dbReference type="Proteomes" id="UP000596902">
    <property type="component" value="Unassembled WGS sequence"/>
</dbReference>
<protein>
    <recommendedName>
        <fullName evidence="10">Elongation of fatty acids protein</fullName>
        <ecNumber evidence="10">2.3.1.-</ecNumber>
    </recommendedName>
</protein>
<feature type="compositionally biased region" description="Basic and acidic residues" evidence="11">
    <location>
        <begin position="952"/>
        <end position="964"/>
    </location>
</feature>
<feature type="compositionally biased region" description="Polar residues" evidence="11">
    <location>
        <begin position="309"/>
        <end position="327"/>
    </location>
</feature>
<dbReference type="GO" id="GO:0019367">
    <property type="term" value="P:fatty acid elongation, saturated fatty acid"/>
    <property type="evidence" value="ECO:0007669"/>
    <property type="project" value="TreeGrafter"/>
</dbReference>
<keyword evidence="4 10" id="KW-0812">Transmembrane</keyword>
<keyword evidence="3 10" id="KW-0808">Transferase</keyword>
<reference evidence="12" key="2">
    <citation type="submission" date="2020-08" db="EMBL/GenBank/DDBJ databases">
        <title>Draft Genome Sequence of Cumin Blight Pathogen Alternaria burnsii.</title>
        <authorList>
            <person name="Feng Z."/>
        </authorList>
    </citation>
    <scope>NUCLEOTIDE SEQUENCE</scope>
    <source>
        <strain evidence="12">CBS107.38</strain>
    </source>
</reference>
<keyword evidence="9 10" id="KW-0275">Fatty acid biosynthesis</keyword>
<evidence type="ECO:0000256" key="1">
    <source>
        <dbReference type="ARBA" id="ARBA00004141"/>
    </source>
</evidence>
<feature type="compositionally biased region" description="Basic and acidic residues" evidence="11">
    <location>
        <begin position="44"/>
        <end position="57"/>
    </location>
</feature>
<comment type="caution">
    <text evidence="12">The sequence shown here is derived from an EMBL/GenBank/DDBJ whole genome shotgun (WGS) entry which is preliminary data.</text>
</comment>
<evidence type="ECO:0000256" key="6">
    <source>
        <dbReference type="ARBA" id="ARBA00022989"/>
    </source>
</evidence>
<keyword evidence="8 10" id="KW-0472">Membrane</keyword>
<feature type="compositionally biased region" description="Basic and acidic residues" evidence="11">
    <location>
        <begin position="865"/>
        <end position="879"/>
    </location>
</feature>
<feature type="compositionally biased region" description="Low complexity" evidence="11">
    <location>
        <begin position="145"/>
        <end position="157"/>
    </location>
</feature>
<dbReference type="GO" id="GO:0005789">
    <property type="term" value="C:endoplasmic reticulum membrane"/>
    <property type="evidence" value="ECO:0007669"/>
    <property type="project" value="TreeGrafter"/>
</dbReference>
<comment type="similarity">
    <text evidence="10">Belongs to the ELO family.</text>
</comment>
<keyword evidence="6 10" id="KW-1133">Transmembrane helix</keyword>
<comment type="catalytic activity">
    <reaction evidence="10">
        <text>an acyl-CoA + malonyl-CoA + H(+) = a 3-oxoacyl-CoA + CO2 + CoA</text>
        <dbReference type="Rhea" id="RHEA:50252"/>
        <dbReference type="ChEBI" id="CHEBI:15378"/>
        <dbReference type="ChEBI" id="CHEBI:16526"/>
        <dbReference type="ChEBI" id="CHEBI:57287"/>
        <dbReference type="ChEBI" id="CHEBI:57384"/>
        <dbReference type="ChEBI" id="CHEBI:58342"/>
        <dbReference type="ChEBI" id="CHEBI:90726"/>
    </reaction>
    <physiologicalReaction direction="left-to-right" evidence="10">
        <dbReference type="Rhea" id="RHEA:50253"/>
    </physiologicalReaction>
</comment>
<dbReference type="PANTHER" id="PTHR11157:SF169">
    <property type="entry name" value="ELONGATION OF FATTY ACIDS PROTEIN"/>
    <property type="match status" value="1"/>
</dbReference>
<feature type="compositionally biased region" description="Pro residues" evidence="11">
    <location>
        <begin position="158"/>
        <end position="171"/>
    </location>
</feature>
<feature type="compositionally biased region" description="Basic and acidic residues" evidence="11">
    <location>
        <begin position="102"/>
        <end position="118"/>
    </location>
</feature>
<feature type="compositionally biased region" description="Basic residues" evidence="11">
    <location>
        <begin position="992"/>
        <end position="1001"/>
    </location>
</feature>
<evidence type="ECO:0000256" key="3">
    <source>
        <dbReference type="ARBA" id="ARBA00022679"/>
    </source>
</evidence>
<dbReference type="GO" id="GO:0009922">
    <property type="term" value="F:fatty acid elongase activity"/>
    <property type="evidence" value="ECO:0007669"/>
    <property type="project" value="InterPro"/>
</dbReference>
<keyword evidence="5 10" id="KW-0276">Fatty acid metabolism</keyword>
<sequence length="1035" mass="111657">MDKFKGIAKGGWHPEKNRTNSGSSGGGQSDSKLGQVKGWVGKAQGKDLHAEAAREHQSTPLSSLKDPSQFAPPPKRLDYNGGSAASASTGPPSAPAASAKQRLQEKEEARRRAEEEANRPPPGPYRPDTTGLSTAHLPKPPAFRPGAASPTTTGAPTKPKPSLPPRPPLPPRQNSNPNEFAPAPPPTYNEATREAAPEQGVLNQGALGRLGQAGVSVSGFGIGRTASPPVPPRANPSPPVPPRRAPSSDTATQPPAAAGHGSQMNELQSRFARMSGPKSPAPPPTTGTSWADKQAALKTASNLRDDPSKVSTSDLKGAASTASNFQQRHGDQVASGWKSANSLNQKYGIAGRVNGLASSSASPAPSPGPSQTGGLGKKAPPPPPPKRKELSEGPSLHPGDWPSRAVLQFPPDAAPLPIPPPWTGESTFANPFPIPEDIYQGALSYKVPLTIASVYFVTVTYVNWYNRQHGNKPWRIAKTRPFYAFVIFHNVFLAVYSAITCVAMIRCLKHSFPHYSEPNAVVGTIDALCKIHGPRGLGDAVTYNNTNDVWSSLNSNVLVGPSGLPDQTDVGRIWNEGLAFWGWWFYLSKFYEVLDTAIILAKGKRSTTLQKYHHAGAMLSMWAGMRFMSPPIWMFALVNSGIHAMMYTYYTVSALGYRVPNVVKRTLTTLQITQFLVGSAFAAIHLFVSYTVPVSVAYKVAEKVAPKVVSSSVSSAVASATESVAEALPTATGVAVAFLRKLIYRAAGDEGLAENIPVPGQPIPVRQQQQVIAGEPVPTHNAVHDFFHPHETVEKTFYRTEYQTVPCVDTSGQAFAIYVNLIYLAPLTILFMRFFFKSYLRRSSPNAKKDFKPRTISDAAGDASRSVERELDSLDKSAEDAISSGVNRARDAVRGRKPTNGHIKDERKGSMSPANQKFLENINRRVSQKLQELDEGADATSKKARQIAKELVGKAEAAGEKVEQAYEDNEEDVKEAEKAKENADRNRSPSKLPRKQNKKNGKNGQADEQVAKPEQEPEPKDLKNTLDKKDGKGLF</sequence>
<feature type="transmembrane region" description="Helical" evidence="10">
    <location>
        <begin position="632"/>
        <end position="652"/>
    </location>
</feature>
<feature type="region of interest" description="Disordered" evidence="11">
    <location>
        <begin position="860"/>
        <end position="916"/>
    </location>
</feature>
<feature type="region of interest" description="Disordered" evidence="11">
    <location>
        <begin position="356"/>
        <end position="404"/>
    </location>
</feature>
<feature type="compositionally biased region" description="Low complexity" evidence="11">
    <location>
        <begin position="81"/>
        <end position="99"/>
    </location>
</feature>
<keyword evidence="2 10" id="KW-0444">Lipid biosynthesis</keyword>
<dbReference type="GO" id="GO:0034626">
    <property type="term" value="P:fatty acid elongation, polyunsaturated fatty acid"/>
    <property type="evidence" value="ECO:0007669"/>
    <property type="project" value="TreeGrafter"/>
</dbReference>
<dbReference type="PANTHER" id="PTHR11157">
    <property type="entry name" value="FATTY ACID ACYL TRANSFERASE-RELATED"/>
    <property type="match status" value="1"/>
</dbReference>
<dbReference type="GO" id="GO:0030148">
    <property type="term" value="P:sphingolipid biosynthetic process"/>
    <property type="evidence" value="ECO:0007669"/>
    <property type="project" value="TreeGrafter"/>
</dbReference>
<evidence type="ECO:0000256" key="9">
    <source>
        <dbReference type="ARBA" id="ARBA00023160"/>
    </source>
</evidence>
<dbReference type="AlphaFoldDB" id="A0A8H7B385"/>
<dbReference type="GO" id="GO:0042761">
    <property type="term" value="P:very long-chain fatty acid biosynthetic process"/>
    <property type="evidence" value="ECO:0007669"/>
    <property type="project" value="TreeGrafter"/>
</dbReference>
<comment type="subcellular location">
    <subcellularLocation>
        <location evidence="1">Membrane</location>
        <topology evidence="1">Multi-pass membrane protein</topology>
    </subcellularLocation>
</comment>
<dbReference type="RefSeq" id="XP_038785805.1">
    <property type="nucleotide sequence ID" value="XM_038931308.1"/>
</dbReference>
<dbReference type="InterPro" id="IPR002076">
    <property type="entry name" value="ELO_fam"/>
</dbReference>
<feature type="compositionally biased region" description="Pro residues" evidence="11">
    <location>
        <begin position="228"/>
        <end position="244"/>
    </location>
</feature>
<dbReference type="EC" id="2.3.1.-" evidence="10"/>
<feature type="transmembrane region" description="Helical" evidence="10">
    <location>
        <begin position="482"/>
        <end position="505"/>
    </location>
</feature>
<accession>A0A8H7B385</accession>
<evidence type="ECO:0000256" key="10">
    <source>
        <dbReference type="RuleBase" id="RU361115"/>
    </source>
</evidence>
<evidence type="ECO:0000256" key="8">
    <source>
        <dbReference type="ARBA" id="ARBA00023136"/>
    </source>
</evidence>
<dbReference type="GeneID" id="62204486"/>
<dbReference type="EMBL" id="JAAABM010000008">
    <property type="protein sequence ID" value="KAF7675542.1"/>
    <property type="molecule type" value="Genomic_DNA"/>
</dbReference>
<feature type="compositionally biased region" description="Acidic residues" evidence="11">
    <location>
        <begin position="965"/>
        <end position="974"/>
    </location>
</feature>
<evidence type="ECO:0000256" key="11">
    <source>
        <dbReference type="SAM" id="MobiDB-lite"/>
    </source>
</evidence>
<evidence type="ECO:0000313" key="13">
    <source>
        <dbReference type="Proteomes" id="UP000596902"/>
    </source>
</evidence>
<feature type="compositionally biased region" description="Basic and acidic residues" evidence="11">
    <location>
        <begin position="1009"/>
        <end position="1035"/>
    </location>
</feature>
<feature type="transmembrane region" description="Helical" evidence="10">
    <location>
        <begin position="672"/>
        <end position="692"/>
    </location>
</feature>
<feature type="transmembrane region" description="Helical" evidence="10">
    <location>
        <begin position="443"/>
        <end position="462"/>
    </location>
</feature>
<feature type="region of interest" description="Disordered" evidence="11">
    <location>
        <begin position="952"/>
        <end position="1035"/>
    </location>
</feature>
<keyword evidence="13" id="KW-1185">Reference proteome</keyword>
<organism evidence="12 13">
    <name type="scientific">Alternaria burnsii</name>
    <dbReference type="NCBI Taxonomy" id="1187904"/>
    <lineage>
        <taxon>Eukaryota</taxon>
        <taxon>Fungi</taxon>
        <taxon>Dikarya</taxon>
        <taxon>Ascomycota</taxon>
        <taxon>Pezizomycotina</taxon>
        <taxon>Dothideomycetes</taxon>
        <taxon>Pleosporomycetidae</taxon>
        <taxon>Pleosporales</taxon>
        <taxon>Pleosporineae</taxon>
        <taxon>Pleosporaceae</taxon>
        <taxon>Alternaria</taxon>
        <taxon>Alternaria sect. Alternaria</taxon>
    </lineage>
</organism>
<feature type="compositionally biased region" description="Basic and acidic residues" evidence="11">
    <location>
        <begin position="975"/>
        <end position="987"/>
    </location>
</feature>
<gene>
    <name evidence="12" type="ORF">GT037_006261</name>
</gene>
<dbReference type="Pfam" id="PF01151">
    <property type="entry name" value="ELO"/>
    <property type="match status" value="1"/>
</dbReference>